<dbReference type="AlphaFoldDB" id="A0A4P6YUJ2"/>
<dbReference type="Gene3D" id="2.40.128.20">
    <property type="match status" value="1"/>
</dbReference>
<sequence>MADLTSGIPVEFKVNTWLLQAGQEETFEFSEMGQAFKMGSTLYLRYHETADGQSIPVTMKIQEDGDVQLRRHSENDLRLVFSPNTIKTTKYRTPMGLMDITTLTQRLDVEFFQKPFAGKVAIDYQLLTGEEVVGQHKIRLQFTA</sequence>
<dbReference type="SUPFAM" id="SSF50814">
    <property type="entry name" value="Lipocalins"/>
    <property type="match status" value="1"/>
</dbReference>
<dbReference type="InterPro" id="IPR012674">
    <property type="entry name" value="Calycin"/>
</dbReference>
<dbReference type="InterPro" id="IPR015231">
    <property type="entry name" value="DUF1934"/>
</dbReference>
<name>A0A4P6YUJ2_9LACO</name>
<organism evidence="1 2">
    <name type="scientific">Periweissella cryptocerci</name>
    <dbReference type="NCBI Taxonomy" id="2506420"/>
    <lineage>
        <taxon>Bacteria</taxon>
        <taxon>Bacillati</taxon>
        <taxon>Bacillota</taxon>
        <taxon>Bacilli</taxon>
        <taxon>Lactobacillales</taxon>
        <taxon>Lactobacillaceae</taxon>
        <taxon>Periweissella</taxon>
    </lineage>
</organism>
<gene>
    <name evidence="1" type="ORF">EQG49_08185</name>
</gene>
<dbReference type="RefSeq" id="WP_133363525.1">
    <property type="nucleotide sequence ID" value="NZ_CP037940.1"/>
</dbReference>
<dbReference type="EMBL" id="CP037940">
    <property type="protein sequence ID" value="QBO36448.1"/>
    <property type="molecule type" value="Genomic_DNA"/>
</dbReference>
<dbReference type="KEGG" id="wei:EQG49_08185"/>
<evidence type="ECO:0000313" key="2">
    <source>
        <dbReference type="Proteomes" id="UP000292886"/>
    </source>
</evidence>
<proteinExistence type="predicted"/>
<reference evidence="2" key="1">
    <citation type="submission" date="2019-03" db="EMBL/GenBank/DDBJ databases">
        <title>Weissella sp. 26KH-42 Genome sequencing.</title>
        <authorList>
            <person name="Heo J."/>
            <person name="Kim S.-J."/>
            <person name="Kim J.-S."/>
            <person name="Hong S.-B."/>
            <person name="Kwon S.-W."/>
        </authorList>
    </citation>
    <scope>NUCLEOTIDE SEQUENCE [LARGE SCALE GENOMIC DNA]</scope>
    <source>
        <strain evidence="2">26KH-42</strain>
    </source>
</reference>
<dbReference type="Proteomes" id="UP000292886">
    <property type="component" value="Chromosome"/>
</dbReference>
<protein>
    <submittedName>
        <fullName evidence="1">DUF1934 domain-containing protein</fullName>
    </submittedName>
</protein>
<accession>A0A4P6YUJ2</accession>
<dbReference type="OrthoDB" id="2151645at2"/>
<evidence type="ECO:0000313" key="1">
    <source>
        <dbReference type="EMBL" id="QBO36448.1"/>
    </source>
</evidence>
<keyword evidence="2" id="KW-1185">Reference proteome</keyword>
<dbReference type="Pfam" id="PF09148">
    <property type="entry name" value="DUF1934"/>
    <property type="match status" value="1"/>
</dbReference>